<dbReference type="EMBL" id="LAZR01007429">
    <property type="protein sequence ID" value="KKM85332.1"/>
    <property type="molecule type" value="Genomic_DNA"/>
</dbReference>
<gene>
    <name evidence="1" type="ORF">LCGC14_1290200</name>
</gene>
<name>A0A0F9NVP2_9ZZZZ</name>
<accession>A0A0F9NVP2</accession>
<sequence>MKGNCQDVATKLIYIYTNAKVLGQVWNGIDDERRQESIDRLRARTVEISEHGQTRSLDANKFYLTLDKAEKLNSIRQETGSIYSARKGVIPDPIELRKLKNVLMDNALEMVIHAIADCECNVPLEA</sequence>
<reference evidence="1" key="1">
    <citation type="journal article" date="2015" name="Nature">
        <title>Complex archaea that bridge the gap between prokaryotes and eukaryotes.</title>
        <authorList>
            <person name="Spang A."/>
            <person name="Saw J.H."/>
            <person name="Jorgensen S.L."/>
            <person name="Zaremba-Niedzwiedzka K."/>
            <person name="Martijn J."/>
            <person name="Lind A.E."/>
            <person name="van Eijk R."/>
            <person name="Schleper C."/>
            <person name="Guy L."/>
            <person name="Ettema T.J."/>
        </authorList>
    </citation>
    <scope>NUCLEOTIDE SEQUENCE</scope>
</reference>
<dbReference type="AlphaFoldDB" id="A0A0F9NVP2"/>
<organism evidence="1">
    <name type="scientific">marine sediment metagenome</name>
    <dbReference type="NCBI Taxonomy" id="412755"/>
    <lineage>
        <taxon>unclassified sequences</taxon>
        <taxon>metagenomes</taxon>
        <taxon>ecological metagenomes</taxon>
    </lineage>
</organism>
<protein>
    <submittedName>
        <fullName evidence="1">Uncharacterized protein</fullName>
    </submittedName>
</protein>
<evidence type="ECO:0000313" key="1">
    <source>
        <dbReference type="EMBL" id="KKM85332.1"/>
    </source>
</evidence>
<comment type="caution">
    <text evidence="1">The sequence shown here is derived from an EMBL/GenBank/DDBJ whole genome shotgun (WGS) entry which is preliminary data.</text>
</comment>
<proteinExistence type="predicted"/>